<feature type="domain" description="PRELI/MSF1" evidence="1">
    <location>
        <begin position="2"/>
        <end position="178"/>
    </location>
</feature>
<dbReference type="PROSITE" id="PS50904">
    <property type="entry name" value="PRELI_MSF1"/>
    <property type="match status" value="1"/>
</dbReference>
<dbReference type="OrthoDB" id="26807at2759"/>
<dbReference type="EMBL" id="KB206629">
    <property type="protein sequence ID" value="ELP89485.1"/>
    <property type="molecule type" value="Genomic_DNA"/>
</dbReference>
<name>A0A0A1U5A0_ENTIV</name>
<sequence>MTTTLRKETVFERPFDLVVQVYLSRYPTTEDFPRLLDHQISRIKWDVDKGIFLCDKRSTMSVPVPKLLQKISKVDHIYIYQNLEINIPERTMKEDSWNRADAKMYRMNEDANWKGCDGENGNEFTKFVEESNVTVNDKVPSHVVKIVMKKVQKVFEEGYQTARNVDTVLFQKYENNMLPVMGSIQDFCLRQINHQNLDVTLDFTQSFEHNFELSHHEGKFI</sequence>
<accession>A0A0A1U5A0</accession>
<dbReference type="AlphaFoldDB" id="A0A0A1U5A0"/>
<keyword evidence="3" id="KW-1185">Reference proteome</keyword>
<evidence type="ECO:0000259" key="1">
    <source>
        <dbReference type="PROSITE" id="PS50904"/>
    </source>
</evidence>
<dbReference type="VEuPathDB" id="AmoebaDB:EIN_391400"/>
<dbReference type="KEGG" id="eiv:EIN_391400"/>
<dbReference type="OMA" id="RMNEDAN"/>
<dbReference type="RefSeq" id="XP_004256256.1">
    <property type="nucleotide sequence ID" value="XM_004256208.1"/>
</dbReference>
<reference evidence="2 3" key="1">
    <citation type="submission" date="2012-10" db="EMBL/GenBank/DDBJ databases">
        <authorList>
            <person name="Zafar N."/>
            <person name="Inman J."/>
            <person name="Hall N."/>
            <person name="Lorenzi H."/>
            <person name="Caler E."/>
        </authorList>
    </citation>
    <scope>NUCLEOTIDE SEQUENCE [LARGE SCALE GENOMIC DNA]</scope>
    <source>
        <strain evidence="2 3">IP1</strain>
    </source>
</reference>
<protein>
    <recommendedName>
        <fullName evidence="1">PRELI/MSF1 domain-containing protein</fullName>
    </recommendedName>
</protein>
<evidence type="ECO:0000313" key="3">
    <source>
        <dbReference type="Proteomes" id="UP000014680"/>
    </source>
</evidence>
<evidence type="ECO:0000313" key="2">
    <source>
        <dbReference type="EMBL" id="ELP89485.1"/>
    </source>
</evidence>
<gene>
    <name evidence="2" type="ORF">EIN_391400</name>
</gene>
<organism evidence="2 3">
    <name type="scientific">Entamoeba invadens IP1</name>
    <dbReference type="NCBI Taxonomy" id="370355"/>
    <lineage>
        <taxon>Eukaryota</taxon>
        <taxon>Amoebozoa</taxon>
        <taxon>Evosea</taxon>
        <taxon>Archamoebae</taxon>
        <taxon>Mastigamoebida</taxon>
        <taxon>Entamoebidae</taxon>
        <taxon>Entamoeba</taxon>
    </lineage>
</organism>
<dbReference type="GO" id="GO:0005758">
    <property type="term" value="C:mitochondrial intermembrane space"/>
    <property type="evidence" value="ECO:0007669"/>
    <property type="project" value="InterPro"/>
</dbReference>
<dbReference type="InterPro" id="IPR006797">
    <property type="entry name" value="PRELI/MSF1_dom"/>
</dbReference>
<proteinExistence type="predicted"/>
<dbReference type="InterPro" id="IPR037365">
    <property type="entry name" value="Slowmo/Ups"/>
</dbReference>
<dbReference type="GeneID" id="14888416"/>
<dbReference type="Proteomes" id="UP000014680">
    <property type="component" value="Unassembled WGS sequence"/>
</dbReference>
<dbReference type="Pfam" id="PF04707">
    <property type="entry name" value="PRELI"/>
    <property type="match status" value="1"/>
</dbReference>
<dbReference type="PANTHER" id="PTHR11158">
    <property type="entry name" value="MSF1/PX19 RELATED"/>
    <property type="match status" value="1"/>
</dbReference>